<feature type="transmembrane region" description="Helical" evidence="6">
    <location>
        <begin position="369"/>
        <end position="390"/>
    </location>
</feature>
<keyword evidence="2" id="KW-1003">Cell membrane</keyword>
<keyword evidence="5 6" id="KW-0472">Membrane</keyword>
<gene>
    <name evidence="9" type="ORF">A3860_15790</name>
</gene>
<keyword evidence="3 6" id="KW-0812">Transmembrane</keyword>
<evidence type="ECO:0008006" key="11">
    <source>
        <dbReference type="Google" id="ProtNLM"/>
    </source>
</evidence>
<feature type="transmembrane region" description="Helical" evidence="6">
    <location>
        <begin position="344"/>
        <end position="363"/>
    </location>
</feature>
<dbReference type="InterPro" id="IPR004477">
    <property type="entry name" value="ComEC_N"/>
</dbReference>
<organism evidence="9 10">
    <name type="scientific">Niastella vici</name>
    <dbReference type="NCBI Taxonomy" id="1703345"/>
    <lineage>
        <taxon>Bacteria</taxon>
        <taxon>Pseudomonadati</taxon>
        <taxon>Bacteroidota</taxon>
        <taxon>Chitinophagia</taxon>
        <taxon>Chitinophagales</taxon>
        <taxon>Chitinophagaceae</taxon>
        <taxon>Niastella</taxon>
    </lineage>
</organism>
<feature type="transmembrane region" description="Helical" evidence="6">
    <location>
        <begin position="264"/>
        <end position="286"/>
    </location>
</feature>
<accession>A0A1V9G6E2</accession>
<feature type="transmembrane region" description="Helical" evidence="6">
    <location>
        <begin position="490"/>
        <end position="512"/>
    </location>
</feature>
<dbReference type="PANTHER" id="PTHR30619:SF1">
    <property type="entry name" value="RECOMBINATION PROTEIN 2"/>
    <property type="match status" value="1"/>
</dbReference>
<evidence type="ECO:0000256" key="3">
    <source>
        <dbReference type="ARBA" id="ARBA00022692"/>
    </source>
</evidence>
<protein>
    <recommendedName>
        <fullName evidence="11">ComEC/Rec2-related protein domain-containing protein</fullName>
    </recommendedName>
</protein>
<evidence type="ECO:0000256" key="6">
    <source>
        <dbReference type="SAM" id="Phobius"/>
    </source>
</evidence>
<dbReference type="NCBIfam" id="TIGR00360">
    <property type="entry name" value="ComEC_N-term"/>
    <property type="match status" value="1"/>
</dbReference>
<sequence length="698" mass="78947">MPHLPAWPIWKESPFIRLIIPVIAGIDCQWYWPFSLLFLWLLFSLSLIALWVFSMLPLSRQYRAQWHNGVCIHAMLFATGGLLLFYQDIRHQQSNITSQYSAGKVVLVTIEEPLSEKNQSFKSIASVQAVFRGHSFSKASGKILLYFQKNSSAQHLHYGNQLLLYKALQSIKNTGNPGCFDYQRYCTFQGISYQVYLKQGEFVALKIENENLFRKYLLSTREKIVALLKKYIPGPKEAGLAEAMLIGYKDDLDKSLVQSYSNTGVVHIIAISGLHLGLIYWLLMLVCKPLANRKAGKIIQPALIIVGLWLFSCIAGNSPSVLRSAVMFTCVVIGSHLNGKIAVYNSLAASAFLLLCYDPFWLWDAGFQLSYAAVLSLAIFYKPIYNLVFVPNKILDAIWKSVSVTLAAQILTVPISVYHFHQFPNLFLVANLLAVPLSSIIIFGEILLCAFGMFPILATFIGYLLQHSIYWLNTFIEQVSRLPFATVNDLLINLPQLICLYVFISAIAWWLLQNRKSGVRIALLSMLLFTALRVADIWKARQQKKLIVYNVPKHSAIDVMIGQQYFFTGDSTMVQDHTLQQFHLHPCRLLHRVINPFTPGISPGEKNFFRFGKTSLLLIDRPVNGNGRTTNTPVDIIVLLKNPPIKITELTGVFPCRQFVFDASNPSWKVARWQHECDSLGLPAFSVADKGAFVFNLY</sequence>
<dbReference type="Proteomes" id="UP000192796">
    <property type="component" value="Unassembled WGS sequence"/>
</dbReference>
<feature type="transmembrane region" description="Helical" evidence="6">
    <location>
        <begin position="70"/>
        <end position="86"/>
    </location>
</feature>
<comment type="subcellular location">
    <subcellularLocation>
        <location evidence="1">Cell membrane</location>
        <topology evidence="1">Multi-pass membrane protein</topology>
    </subcellularLocation>
</comment>
<keyword evidence="10" id="KW-1185">Reference proteome</keyword>
<evidence type="ECO:0000256" key="1">
    <source>
        <dbReference type="ARBA" id="ARBA00004651"/>
    </source>
</evidence>
<evidence type="ECO:0000313" key="9">
    <source>
        <dbReference type="EMBL" id="OQP66046.1"/>
    </source>
</evidence>
<dbReference type="OrthoDB" id="9761531at2"/>
<dbReference type="Pfam" id="PF03772">
    <property type="entry name" value="Competence"/>
    <property type="match status" value="1"/>
</dbReference>
<dbReference type="Pfam" id="PF13567">
    <property type="entry name" value="DUF4131"/>
    <property type="match status" value="1"/>
</dbReference>
<dbReference type="InterPro" id="IPR052159">
    <property type="entry name" value="Competence_DNA_uptake"/>
</dbReference>
<proteinExistence type="predicted"/>
<comment type="caution">
    <text evidence="9">The sequence shown here is derived from an EMBL/GenBank/DDBJ whole genome shotgun (WGS) entry which is preliminary data.</text>
</comment>
<feature type="transmembrane region" description="Helical" evidence="6">
    <location>
        <begin position="518"/>
        <end position="535"/>
    </location>
</feature>
<feature type="transmembrane region" description="Helical" evidence="6">
    <location>
        <begin position="38"/>
        <end position="58"/>
    </location>
</feature>
<evidence type="ECO:0000256" key="2">
    <source>
        <dbReference type="ARBA" id="ARBA00022475"/>
    </source>
</evidence>
<feature type="domain" description="ComEC/Rec2-related protein" evidence="7">
    <location>
        <begin position="244"/>
        <end position="512"/>
    </location>
</feature>
<reference evidence="9 10" key="1">
    <citation type="submission" date="2016-03" db="EMBL/GenBank/DDBJ databases">
        <title>Niastella vici sp. nov., isolated from farmland soil.</title>
        <authorList>
            <person name="Chen L."/>
            <person name="Wang D."/>
            <person name="Yang S."/>
            <person name="Wang G."/>
        </authorList>
    </citation>
    <scope>NUCLEOTIDE SEQUENCE [LARGE SCALE GENOMIC DNA]</scope>
    <source>
        <strain evidence="9 10">DJ57</strain>
    </source>
</reference>
<feature type="transmembrane region" description="Helical" evidence="6">
    <location>
        <begin position="298"/>
        <end position="315"/>
    </location>
</feature>
<evidence type="ECO:0000256" key="4">
    <source>
        <dbReference type="ARBA" id="ARBA00022989"/>
    </source>
</evidence>
<feature type="transmembrane region" description="Helical" evidence="6">
    <location>
        <begin position="402"/>
        <end position="420"/>
    </location>
</feature>
<evidence type="ECO:0000259" key="8">
    <source>
        <dbReference type="Pfam" id="PF13567"/>
    </source>
</evidence>
<evidence type="ECO:0000259" key="7">
    <source>
        <dbReference type="Pfam" id="PF03772"/>
    </source>
</evidence>
<dbReference type="STRING" id="1703345.A3860_15790"/>
<evidence type="ECO:0000313" key="10">
    <source>
        <dbReference type="Proteomes" id="UP000192796"/>
    </source>
</evidence>
<dbReference type="AlphaFoldDB" id="A0A1V9G6E2"/>
<dbReference type="InterPro" id="IPR025405">
    <property type="entry name" value="DUF4131"/>
</dbReference>
<feature type="transmembrane region" description="Helical" evidence="6">
    <location>
        <begin position="440"/>
        <end position="465"/>
    </location>
</feature>
<keyword evidence="4 6" id="KW-1133">Transmembrane helix</keyword>
<dbReference type="PANTHER" id="PTHR30619">
    <property type="entry name" value="DNA INTERNALIZATION/COMPETENCE PROTEIN COMEC/REC2"/>
    <property type="match status" value="1"/>
</dbReference>
<dbReference type="RefSeq" id="WP_081145891.1">
    <property type="nucleotide sequence ID" value="NZ_LVYD01000013.1"/>
</dbReference>
<feature type="domain" description="DUF4131" evidence="8">
    <location>
        <begin position="32"/>
        <end position="202"/>
    </location>
</feature>
<evidence type="ECO:0000256" key="5">
    <source>
        <dbReference type="ARBA" id="ARBA00023136"/>
    </source>
</evidence>
<name>A0A1V9G6E2_9BACT</name>
<dbReference type="GO" id="GO:0005886">
    <property type="term" value="C:plasma membrane"/>
    <property type="evidence" value="ECO:0007669"/>
    <property type="project" value="UniProtKB-SubCell"/>
</dbReference>
<dbReference type="EMBL" id="LVYD01000013">
    <property type="protein sequence ID" value="OQP66046.1"/>
    <property type="molecule type" value="Genomic_DNA"/>
</dbReference>